<dbReference type="Pfam" id="PF00685">
    <property type="entry name" value="Sulfotransfer_1"/>
    <property type="match status" value="1"/>
</dbReference>
<sequence>MSQIVIPRFFLNSIPKSGTHLLKQLLLGIPGIQYNSQIGLYGHHHYQTDVKLNPIKNLPPHSFANGHLHYSMEWETFFKELNMKQIFVLRDPRDVLISYAHFIPKTQIDHLYPTFIQEGFTHRDRIKFLIEGGPLLEDGKPDHPGIREWYQSFSGWLNRPNVHAIRFEDMIDSEQMKRKTTSDLLDFLSDGVDHSLHREDWITAMISNIRPEASVTFRKGKSGGWKDEMDDELKALFQERAGDLLEELGYE</sequence>
<name>A0A845ESV4_9BACL</name>
<dbReference type="Gene3D" id="3.40.50.300">
    <property type="entry name" value="P-loop containing nucleotide triphosphate hydrolases"/>
    <property type="match status" value="1"/>
</dbReference>
<dbReference type="EMBL" id="WMEY01000001">
    <property type="protein sequence ID" value="MYL62290.1"/>
    <property type="molecule type" value="Genomic_DNA"/>
</dbReference>
<feature type="domain" description="Sulfotransferase" evidence="3">
    <location>
        <begin position="8"/>
        <end position="246"/>
    </location>
</feature>
<dbReference type="Proteomes" id="UP000447833">
    <property type="component" value="Unassembled WGS sequence"/>
</dbReference>
<gene>
    <name evidence="4" type="ORF">GLW07_02855</name>
</gene>
<keyword evidence="2" id="KW-0808">Transferase</keyword>
<evidence type="ECO:0000313" key="5">
    <source>
        <dbReference type="Proteomes" id="UP000447833"/>
    </source>
</evidence>
<comment type="caution">
    <text evidence="4">The sequence shown here is derived from an EMBL/GenBank/DDBJ whole genome shotgun (WGS) entry which is preliminary data.</text>
</comment>
<evidence type="ECO:0000256" key="2">
    <source>
        <dbReference type="ARBA" id="ARBA00022679"/>
    </source>
</evidence>
<evidence type="ECO:0000256" key="1">
    <source>
        <dbReference type="ARBA" id="ARBA00005771"/>
    </source>
</evidence>
<dbReference type="RefSeq" id="WP_160918154.1">
    <property type="nucleotide sequence ID" value="NZ_WMEY01000001.1"/>
</dbReference>
<dbReference type="PANTHER" id="PTHR11783">
    <property type="entry name" value="SULFOTRANSFERASE SULT"/>
    <property type="match status" value="1"/>
</dbReference>
<accession>A0A845ESV4</accession>
<protein>
    <recommendedName>
        <fullName evidence="3">Sulfotransferase domain-containing protein</fullName>
    </recommendedName>
</protein>
<proteinExistence type="inferred from homology"/>
<evidence type="ECO:0000259" key="3">
    <source>
        <dbReference type="Pfam" id="PF00685"/>
    </source>
</evidence>
<dbReference type="GO" id="GO:0008146">
    <property type="term" value="F:sulfotransferase activity"/>
    <property type="evidence" value="ECO:0007669"/>
    <property type="project" value="InterPro"/>
</dbReference>
<dbReference type="InterPro" id="IPR000863">
    <property type="entry name" value="Sulfotransferase_dom"/>
</dbReference>
<dbReference type="AlphaFoldDB" id="A0A845ESV4"/>
<comment type="similarity">
    <text evidence="1">Belongs to the sulfotransferase 1 family.</text>
</comment>
<organism evidence="4 5">
    <name type="scientific">Guptibacillus hwajinpoensis</name>
    <dbReference type="NCBI Taxonomy" id="208199"/>
    <lineage>
        <taxon>Bacteria</taxon>
        <taxon>Bacillati</taxon>
        <taxon>Bacillota</taxon>
        <taxon>Bacilli</taxon>
        <taxon>Bacillales</taxon>
        <taxon>Guptibacillaceae</taxon>
        <taxon>Guptibacillus</taxon>
    </lineage>
</organism>
<evidence type="ECO:0000313" key="4">
    <source>
        <dbReference type="EMBL" id="MYL62290.1"/>
    </source>
</evidence>
<reference evidence="4 5" key="1">
    <citation type="submission" date="2019-11" db="EMBL/GenBank/DDBJ databases">
        <title>Genome sequences of 17 halophilic strains isolated from different environments.</title>
        <authorList>
            <person name="Furrow R.E."/>
        </authorList>
    </citation>
    <scope>NUCLEOTIDE SEQUENCE [LARGE SCALE GENOMIC DNA]</scope>
    <source>
        <strain evidence="4 5">22506_14_FS</strain>
    </source>
</reference>
<dbReference type="SUPFAM" id="SSF52540">
    <property type="entry name" value="P-loop containing nucleoside triphosphate hydrolases"/>
    <property type="match status" value="1"/>
</dbReference>
<dbReference type="InterPro" id="IPR027417">
    <property type="entry name" value="P-loop_NTPase"/>
</dbReference>